<dbReference type="PROSITE" id="PS51404">
    <property type="entry name" value="DYP_PEROXIDASE"/>
    <property type="match status" value="1"/>
</dbReference>
<keyword evidence="5" id="KW-0560">Oxidoreductase</keyword>
<sequence length="521" mass="56440">MEDQDLIAFTQHLIGFSKAGLKKLVGDEKTGDNKFDEHCMLQDKARLGDQSQWELPFASGENGAEVSTEIDGVISIASSSIDGCNTSSKCMKKLFGDCCETTVKSADSTSGGSGKSKDEGWTWMVEGNVRPGENRGHEHFGFLDGISQPSIRDIEHPLPGQAVVDAGVIVMGYPGDPVPKSKRPGWAIGGTMMVLRKLQQDVIAFDDYCEANGKNGVDDSQLEKFIPGGKETVTELKKRIEQDIKLNKLAVDLFAARFVGRWKSGAPLPLAPFKDNPELGADPKRNNDFEYSLRGGADGASANDPSEYYCPFAAHTRKMAARNLGPFVSRQYLDASVIVRSGIPYGPEEKAKADGVQAAGEEPTDYVPENDRGLLFVCYSSDLNSGFVRQTTGFGNNDFFPITSLNPTKHGQDPIIGGPPAPKSPQVPMEVEPKTIGTNGQVGIQPTTPYTVSKDQQVNYRVKVGKGETEKEFEVSGFAREVPKNPPFDADNPFFVTSRGGEYFFVPSIPTLEAWASSATA</sequence>
<proteinExistence type="inferred from homology"/>
<evidence type="ECO:0000256" key="2">
    <source>
        <dbReference type="ARBA" id="ARBA00022559"/>
    </source>
</evidence>
<dbReference type="AlphaFoldDB" id="A0A0A1UHZ1"/>
<dbReference type="InterPro" id="IPR049509">
    <property type="entry name" value="DyP_N"/>
</dbReference>
<dbReference type="Pfam" id="PF21105">
    <property type="entry name" value="DyP_N"/>
    <property type="match status" value="1"/>
</dbReference>
<comment type="caution">
    <text evidence="9">The sequence shown here is derived from an EMBL/GenBank/DDBJ whole genome shotgun (WGS) entry which is preliminary data.</text>
</comment>
<keyword evidence="3" id="KW-0349">Heme</keyword>
<dbReference type="NCBIfam" id="TIGR01413">
    <property type="entry name" value="Dyp_perox_fam"/>
    <property type="match status" value="1"/>
</dbReference>
<evidence type="ECO:0000256" key="6">
    <source>
        <dbReference type="ARBA" id="ARBA00023004"/>
    </source>
</evidence>
<dbReference type="EMBL" id="JATN01000321">
    <property type="protein sequence ID" value="EUC58295.1"/>
    <property type="molecule type" value="Genomic_DNA"/>
</dbReference>
<evidence type="ECO:0000256" key="3">
    <source>
        <dbReference type="ARBA" id="ARBA00022617"/>
    </source>
</evidence>
<name>A0A0A1UHZ1_9AGAM</name>
<organism evidence="9 10">
    <name type="scientific">Rhizoctonia solani AG-3 Rhs1AP</name>
    <dbReference type="NCBI Taxonomy" id="1086054"/>
    <lineage>
        <taxon>Eukaryota</taxon>
        <taxon>Fungi</taxon>
        <taxon>Dikarya</taxon>
        <taxon>Basidiomycota</taxon>
        <taxon>Agaricomycotina</taxon>
        <taxon>Agaricomycetes</taxon>
        <taxon>Cantharellales</taxon>
        <taxon>Ceratobasidiaceae</taxon>
        <taxon>Rhizoctonia</taxon>
    </lineage>
</organism>
<keyword evidence="4" id="KW-0479">Metal-binding</keyword>
<evidence type="ECO:0000313" key="10">
    <source>
        <dbReference type="Proteomes" id="UP000030108"/>
    </source>
</evidence>
<dbReference type="InterPro" id="IPR006314">
    <property type="entry name" value="Dyp_peroxidase"/>
</dbReference>
<keyword evidence="2 9" id="KW-0575">Peroxidase</keyword>
<evidence type="ECO:0000256" key="4">
    <source>
        <dbReference type="ARBA" id="ARBA00022723"/>
    </source>
</evidence>
<evidence type="ECO:0000256" key="7">
    <source>
        <dbReference type="ARBA" id="ARBA00025737"/>
    </source>
</evidence>
<dbReference type="GO" id="GO:0020037">
    <property type="term" value="F:heme binding"/>
    <property type="evidence" value="ECO:0007669"/>
    <property type="project" value="InterPro"/>
</dbReference>
<protein>
    <submittedName>
        <fullName evidence="9">Dyp-type peroxidase</fullName>
    </submittedName>
</protein>
<reference evidence="10" key="1">
    <citation type="journal article" date="2014" name="Genome Announc.">
        <title>Draft genome sequence of the plant-pathogenic soil fungus Rhizoctonia solani anastomosis group 3 strain Rhs1AP.</title>
        <authorList>
            <person name="Cubeta M.A."/>
            <person name="Thomas E."/>
            <person name="Dean R.A."/>
            <person name="Jabaji S."/>
            <person name="Neate S.M."/>
            <person name="Tavantzis S."/>
            <person name="Toda T."/>
            <person name="Vilgalys R."/>
            <person name="Bharathan N."/>
            <person name="Fedorova-Abrams N."/>
            <person name="Pakala S.B."/>
            <person name="Pakala S.M."/>
            <person name="Zafar N."/>
            <person name="Joardar V."/>
            <person name="Losada L."/>
            <person name="Nierman W.C."/>
        </authorList>
    </citation>
    <scope>NUCLEOTIDE SEQUENCE [LARGE SCALE GENOMIC DNA]</scope>
    <source>
        <strain evidence="10">AG-3</strain>
    </source>
</reference>
<comment type="similarity">
    <text evidence="7">Belongs to the DyP-type peroxidase family.</text>
</comment>
<dbReference type="InterPro" id="IPR011008">
    <property type="entry name" value="Dimeric_a/b-barrel"/>
</dbReference>
<dbReference type="OrthoDB" id="3207336at2759"/>
<feature type="domain" description="DyP dimeric alpha+beta barrel" evidence="8">
    <location>
        <begin position="4"/>
        <end position="101"/>
    </location>
</feature>
<dbReference type="GO" id="GO:0046872">
    <property type="term" value="F:metal ion binding"/>
    <property type="evidence" value="ECO:0007669"/>
    <property type="project" value="UniProtKB-KW"/>
</dbReference>
<dbReference type="GO" id="GO:0005829">
    <property type="term" value="C:cytosol"/>
    <property type="evidence" value="ECO:0007669"/>
    <property type="project" value="TreeGrafter"/>
</dbReference>
<keyword evidence="6" id="KW-0408">Iron</keyword>
<dbReference type="Proteomes" id="UP000030108">
    <property type="component" value="Unassembled WGS sequence"/>
</dbReference>
<gene>
    <name evidence="9" type="ORF">RSOL_247490</name>
</gene>
<dbReference type="PANTHER" id="PTHR30521:SF4">
    <property type="entry name" value="DEFERROCHELATASE"/>
    <property type="match status" value="1"/>
</dbReference>
<evidence type="ECO:0000313" key="9">
    <source>
        <dbReference type="EMBL" id="EUC58295.1"/>
    </source>
</evidence>
<accession>A0A0A1UHZ1</accession>
<dbReference type="SUPFAM" id="SSF54909">
    <property type="entry name" value="Dimeric alpha+beta barrel"/>
    <property type="match status" value="1"/>
</dbReference>
<evidence type="ECO:0000259" key="8">
    <source>
        <dbReference type="Pfam" id="PF21105"/>
    </source>
</evidence>
<evidence type="ECO:0000256" key="1">
    <source>
        <dbReference type="ARBA" id="ARBA00001970"/>
    </source>
</evidence>
<evidence type="ECO:0000256" key="5">
    <source>
        <dbReference type="ARBA" id="ARBA00023002"/>
    </source>
</evidence>
<dbReference type="GO" id="GO:0004601">
    <property type="term" value="F:peroxidase activity"/>
    <property type="evidence" value="ECO:0007669"/>
    <property type="project" value="UniProtKB-KW"/>
</dbReference>
<dbReference type="PANTHER" id="PTHR30521">
    <property type="entry name" value="DEFERROCHELATASE/PEROXIDASE"/>
    <property type="match status" value="1"/>
</dbReference>
<comment type="cofactor">
    <cofactor evidence="1">
        <name>heme b</name>
        <dbReference type="ChEBI" id="CHEBI:60344"/>
    </cofactor>
</comment>